<dbReference type="GO" id="GO:0065002">
    <property type="term" value="P:intracellular protein transmembrane transport"/>
    <property type="evidence" value="ECO:0007669"/>
    <property type="project" value="UniProtKB-UniRule"/>
</dbReference>
<dbReference type="PROSITE" id="PS51194">
    <property type="entry name" value="HELICASE_CTER"/>
    <property type="match status" value="1"/>
</dbReference>
<dbReference type="HAMAP" id="MF_01382">
    <property type="entry name" value="SecA"/>
    <property type="match status" value="1"/>
</dbReference>
<comment type="catalytic activity">
    <reaction evidence="12">
        <text>ATP + H2O + cellular proteinSide 1 = ADP + phosphate + cellular proteinSide 2.</text>
        <dbReference type="EC" id="7.4.2.8"/>
    </reaction>
</comment>
<comment type="caution">
    <text evidence="16">The sequence shown here is derived from an EMBL/GenBank/DDBJ whole genome shotgun (WGS) entry which is preliminary data.</text>
</comment>
<dbReference type="PRINTS" id="PR00906">
    <property type="entry name" value="SECA"/>
</dbReference>
<dbReference type="InterPro" id="IPR014001">
    <property type="entry name" value="Helicase_ATP-bd"/>
</dbReference>
<keyword evidence="4 12" id="KW-1003">Cell membrane</keyword>
<dbReference type="Pfam" id="PF07517">
    <property type="entry name" value="SecA_DEAD"/>
    <property type="match status" value="1"/>
</dbReference>
<organism evidence="16 17">
    <name type="scientific">Brevibacterium senegalense</name>
    <dbReference type="NCBI Taxonomy" id="1033736"/>
    <lineage>
        <taxon>Bacteria</taxon>
        <taxon>Bacillati</taxon>
        <taxon>Actinomycetota</taxon>
        <taxon>Actinomycetes</taxon>
        <taxon>Micrococcales</taxon>
        <taxon>Brevibacteriaceae</taxon>
        <taxon>Brevibacterium</taxon>
    </lineage>
</organism>
<evidence type="ECO:0000256" key="11">
    <source>
        <dbReference type="ARBA" id="ARBA00023136"/>
    </source>
</evidence>
<dbReference type="GO" id="GO:0017038">
    <property type="term" value="P:protein import"/>
    <property type="evidence" value="ECO:0007669"/>
    <property type="project" value="InterPro"/>
</dbReference>
<dbReference type="SMART" id="SM00958">
    <property type="entry name" value="SecA_PP_bind"/>
    <property type="match status" value="1"/>
</dbReference>
<evidence type="ECO:0000259" key="13">
    <source>
        <dbReference type="PROSITE" id="PS51192"/>
    </source>
</evidence>
<dbReference type="GO" id="GO:0005886">
    <property type="term" value="C:plasma membrane"/>
    <property type="evidence" value="ECO:0007669"/>
    <property type="project" value="UniProtKB-SubCell"/>
</dbReference>
<dbReference type="InterPro" id="IPR011115">
    <property type="entry name" value="SecA_DEAD"/>
</dbReference>
<dbReference type="GO" id="GO:0008564">
    <property type="term" value="F:protein-exporting ATPase activity"/>
    <property type="evidence" value="ECO:0007669"/>
    <property type="project" value="UniProtKB-EC"/>
</dbReference>
<dbReference type="PROSITE" id="PS01312">
    <property type="entry name" value="SECA"/>
    <property type="match status" value="1"/>
</dbReference>
<dbReference type="Gene3D" id="1.10.3060.10">
    <property type="entry name" value="Helical scaffold and wing domains of SecA"/>
    <property type="match status" value="1"/>
</dbReference>
<dbReference type="InterPro" id="IPR014018">
    <property type="entry name" value="SecA_motor_DEAD"/>
</dbReference>
<evidence type="ECO:0000256" key="9">
    <source>
        <dbReference type="ARBA" id="ARBA00022967"/>
    </source>
</evidence>
<dbReference type="InterPro" id="IPR011130">
    <property type="entry name" value="SecA_preprotein_X-link_dom"/>
</dbReference>
<dbReference type="InterPro" id="IPR036670">
    <property type="entry name" value="SecA_X-link_sf"/>
</dbReference>
<feature type="binding site" evidence="12">
    <location>
        <position position="84"/>
    </location>
    <ligand>
        <name>ATP</name>
        <dbReference type="ChEBI" id="CHEBI:30616"/>
    </ligand>
</feature>
<dbReference type="GO" id="GO:0031522">
    <property type="term" value="C:cell envelope Sec protein transport complex"/>
    <property type="evidence" value="ECO:0007669"/>
    <property type="project" value="TreeGrafter"/>
</dbReference>
<keyword evidence="3 12" id="KW-0813">Transport</keyword>
<dbReference type="CDD" id="cd18803">
    <property type="entry name" value="SF2_C_secA"/>
    <property type="match status" value="1"/>
</dbReference>
<dbReference type="Pfam" id="PF07516">
    <property type="entry name" value="SecA_SW"/>
    <property type="match status" value="1"/>
</dbReference>
<evidence type="ECO:0000256" key="7">
    <source>
        <dbReference type="ARBA" id="ARBA00022840"/>
    </source>
</evidence>
<dbReference type="InterPro" id="IPR026389">
    <property type="entry name" value="SecA_Actinobact-type"/>
</dbReference>
<feature type="binding site" evidence="12">
    <location>
        <position position="488"/>
    </location>
    <ligand>
        <name>ATP</name>
        <dbReference type="ChEBI" id="CHEBI:30616"/>
    </ligand>
</feature>
<dbReference type="GO" id="GO:0043952">
    <property type="term" value="P:protein transport by the Sec complex"/>
    <property type="evidence" value="ECO:0007669"/>
    <property type="project" value="TreeGrafter"/>
</dbReference>
<keyword evidence="11 12" id="KW-0472">Membrane</keyword>
<comment type="function">
    <text evidence="12">Part of the Sec protein translocase complex. Interacts with the SecYEG preprotein conducting channel. Has a central role in coupling the hydrolysis of ATP to the transfer of proteins into and across the cell membrane, serving as an ATP-driven molecular motor driving the stepwise translocation of polypeptide chains across the membrane.</text>
</comment>
<dbReference type="SMART" id="SM00957">
    <property type="entry name" value="SecA_DEAD"/>
    <property type="match status" value="1"/>
</dbReference>
<feature type="binding site" evidence="12">
    <location>
        <begin position="102"/>
        <end position="106"/>
    </location>
    <ligand>
        <name>ATP</name>
        <dbReference type="ChEBI" id="CHEBI:30616"/>
    </ligand>
</feature>
<dbReference type="CDD" id="cd17928">
    <property type="entry name" value="DEXDc_SecA"/>
    <property type="match status" value="1"/>
</dbReference>
<sequence>MGFLSRLLNRPGAQADKRVGWFDRAQADLDRHGEEYAQQTDQELSETARTLFETGGREDQLVRYAALAREAAERALGERPYDPQLRGLIGLLDGTVVQMLTGEGKTLVGALAAAGYALQGRRVHVVSVNDYLAVRDRDWMGPIFDLLGVSTDSVSGAKSDEQRREAYRAEVVYGSVSEIGFDVLRDRFRLPDEEARVEARDVVIVDEADSVLIDEARVPLVLAGSTIREEADRRIARLVAQLDAETHIEVSEDRRSVALSPAGIDEVERILDVELYGDDAQTLAAVNIALYARMLVHRDVDYLVSDGEIRLIDAARGRVAQLQRWPDGLQAAVEAKESLETSTSGEILDQMTVEELIHSYTRVCGMTGTALAVGEDLREFYELEIVAVDPHEPVIRVDEPDRLFTYQESKERAIVEEVARAHAADRPVLVGTRSVAESESLAARLRERGIECEVLNAKDDTREAQIIAGAGRAGAVTVSTQMAGRGTDIRLGDADVAEAGGLLVIGAGRYESSRLDDQLRGRAGRQGDPGSSVFFTSLEDELMSRVPEAQRFLEEGDETGLITAKRAALLVEHAQRMAEGENTAVHRDTWRFNELMAQQRQLVLDRRDEVRTGARGPQEVRDLLEDDRVAELEEKTSADILDEAIRDLLLFAIDERWVEHLAYLNDLREGIHLRTLAREKPHEAFNAESIEAFASFWDDVLDRARTVLLEAEPDEDGLDLPAHGLKRPSSTWTYLTTENVFGSDLESVVKRIRRD</sequence>
<dbReference type="InterPro" id="IPR036266">
    <property type="entry name" value="SecA_Wing/Scaffold_sf"/>
</dbReference>
<evidence type="ECO:0000313" key="16">
    <source>
        <dbReference type="EMBL" id="HJG79850.1"/>
    </source>
</evidence>
<comment type="subunit">
    <text evidence="12">Monomer and homodimer. Part of the essential Sec protein translocation apparatus which comprises SecA, SecYEG and auxiliary proteins SecDF. Other proteins may also be involved.</text>
</comment>
<dbReference type="PROSITE" id="PS51192">
    <property type="entry name" value="HELICASE_ATP_BIND_1"/>
    <property type="match status" value="1"/>
</dbReference>
<comment type="subcellular location">
    <subcellularLocation>
        <location evidence="12">Cell membrane</location>
        <topology evidence="12">Peripheral membrane protein</topology>
        <orientation evidence="12">Cytoplasmic side</orientation>
    </subcellularLocation>
    <subcellularLocation>
        <location evidence="12">Cytoplasm</location>
    </subcellularLocation>
    <subcellularLocation>
        <location evidence="1">Membrane</location>
        <topology evidence="1">Peripheral membrane protein</topology>
    </subcellularLocation>
    <text evidence="12">Distribution is 50-50.</text>
</comment>
<evidence type="ECO:0000256" key="6">
    <source>
        <dbReference type="ARBA" id="ARBA00022741"/>
    </source>
</evidence>
<evidence type="ECO:0000256" key="1">
    <source>
        <dbReference type="ARBA" id="ARBA00004170"/>
    </source>
</evidence>
<name>A0A921MCZ5_9MICO</name>
<proteinExistence type="inferred from homology"/>
<dbReference type="PANTHER" id="PTHR30612:SF0">
    <property type="entry name" value="CHLOROPLAST PROTEIN-TRANSPORTING ATPASE"/>
    <property type="match status" value="1"/>
</dbReference>
<evidence type="ECO:0000256" key="12">
    <source>
        <dbReference type="HAMAP-Rule" id="MF_01382"/>
    </source>
</evidence>
<dbReference type="GO" id="GO:0005829">
    <property type="term" value="C:cytosol"/>
    <property type="evidence" value="ECO:0007669"/>
    <property type="project" value="TreeGrafter"/>
</dbReference>
<gene>
    <name evidence="16" type="primary">secA2</name>
    <name evidence="12" type="synonym">secA</name>
    <name evidence="16" type="ORF">K8V08_05500</name>
</gene>
<evidence type="ECO:0000259" key="14">
    <source>
        <dbReference type="PROSITE" id="PS51194"/>
    </source>
</evidence>
<evidence type="ECO:0000256" key="2">
    <source>
        <dbReference type="ARBA" id="ARBA00007650"/>
    </source>
</evidence>
<feature type="domain" description="Helicase C-terminal" evidence="14">
    <location>
        <begin position="399"/>
        <end position="569"/>
    </location>
</feature>
<dbReference type="EC" id="7.4.2.8" evidence="12"/>
<dbReference type="SUPFAM" id="SSF52540">
    <property type="entry name" value="P-loop containing nucleoside triphosphate hydrolases"/>
    <property type="match status" value="2"/>
</dbReference>
<dbReference type="InterPro" id="IPR000185">
    <property type="entry name" value="SecA"/>
</dbReference>
<dbReference type="Pfam" id="PF01043">
    <property type="entry name" value="SecA_PP_bind"/>
    <property type="match status" value="1"/>
</dbReference>
<evidence type="ECO:0000256" key="5">
    <source>
        <dbReference type="ARBA" id="ARBA00022490"/>
    </source>
</evidence>
<evidence type="ECO:0000259" key="15">
    <source>
        <dbReference type="PROSITE" id="PS51196"/>
    </source>
</evidence>
<dbReference type="GO" id="GO:0005524">
    <property type="term" value="F:ATP binding"/>
    <property type="evidence" value="ECO:0007669"/>
    <property type="project" value="UniProtKB-UniRule"/>
</dbReference>
<dbReference type="EMBL" id="DYUK01000113">
    <property type="protein sequence ID" value="HJG79850.1"/>
    <property type="molecule type" value="Genomic_DNA"/>
</dbReference>
<evidence type="ECO:0000313" key="17">
    <source>
        <dbReference type="Proteomes" id="UP000784435"/>
    </source>
</evidence>
<evidence type="ECO:0000256" key="3">
    <source>
        <dbReference type="ARBA" id="ARBA00022448"/>
    </source>
</evidence>
<keyword evidence="7 12" id="KW-0067">ATP-binding</keyword>
<dbReference type="NCBIfam" id="TIGR04221">
    <property type="entry name" value="SecA2_Mycobac"/>
    <property type="match status" value="1"/>
</dbReference>
<dbReference type="PANTHER" id="PTHR30612">
    <property type="entry name" value="SECA INNER MEMBRANE COMPONENT OF SEC PROTEIN SECRETION SYSTEM"/>
    <property type="match status" value="1"/>
</dbReference>
<comment type="similarity">
    <text evidence="2 12">Belongs to the SecA family.</text>
</comment>
<keyword evidence="10 12" id="KW-0811">Translocation</keyword>
<accession>A0A921MCZ5</accession>
<dbReference type="GO" id="GO:0006605">
    <property type="term" value="P:protein targeting"/>
    <property type="evidence" value="ECO:0007669"/>
    <property type="project" value="UniProtKB-UniRule"/>
</dbReference>
<evidence type="ECO:0000256" key="10">
    <source>
        <dbReference type="ARBA" id="ARBA00023010"/>
    </source>
</evidence>
<evidence type="ECO:0000256" key="8">
    <source>
        <dbReference type="ARBA" id="ARBA00022927"/>
    </source>
</evidence>
<dbReference type="InterPro" id="IPR044722">
    <property type="entry name" value="SecA_SF2_C"/>
</dbReference>
<dbReference type="Gene3D" id="3.90.1440.10">
    <property type="entry name" value="SecA, preprotein cross-linking domain"/>
    <property type="match status" value="1"/>
</dbReference>
<keyword evidence="8 12" id="KW-0653">Protein transport</keyword>
<dbReference type="InterPro" id="IPR027417">
    <property type="entry name" value="P-loop_NTPase"/>
</dbReference>
<dbReference type="FunFam" id="3.40.50.300:FF:000429">
    <property type="entry name" value="Preprotein translocase subunit SecA"/>
    <property type="match status" value="1"/>
</dbReference>
<keyword evidence="6 12" id="KW-0547">Nucleotide-binding</keyword>
<reference evidence="16" key="2">
    <citation type="submission" date="2021-09" db="EMBL/GenBank/DDBJ databases">
        <authorList>
            <person name="Gilroy R."/>
        </authorList>
    </citation>
    <scope>NUCLEOTIDE SEQUENCE</scope>
    <source>
        <strain evidence="16">ChiGjej5B5-7349</strain>
    </source>
</reference>
<dbReference type="PROSITE" id="PS51196">
    <property type="entry name" value="SECA_MOTOR_DEAD"/>
    <property type="match status" value="1"/>
</dbReference>
<dbReference type="AlphaFoldDB" id="A0A921MCZ5"/>
<feature type="domain" description="SecA family profile" evidence="15">
    <location>
        <begin position="4"/>
        <end position="568"/>
    </location>
</feature>
<reference evidence="16" key="1">
    <citation type="journal article" date="2021" name="PeerJ">
        <title>Extensive microbial diversity within the chicken gut microbiome revealed by metagenomics and culture.</title>
        <authorList>
            <person name="Gilroy R."/>
            <person name="Ravi A."/>
            <person name="Getino M."/>
            <person name="Pursley I."/>
            <person name="Horton D.L."/>
            <person name="Alikhan N.F."/>
            <person name="Baker D."/>
            <person name="Gharbi K."/>
            <person name="Hall N."/>
            <person name="Watson M."/>
            <person name="Adriaenssens E.M."/>
            <person name="Foster-Nyarko E."/>
            <person name="Jarju S."/>
            <person name="Secka A."/>
            <person name="Antonio M."/>
            <person name="Oren A."/>
            <person name="Chaudhuri R.R."/>
            <person name="La Ragione R."/>
            <person name="Hildebrand F."/>
            <person name="Pallen M.J."/>
        </authorList>
    </citation>
    <scope>NUCLEOTIDE SEQUENCE</scope>
    <source>
        <strain evidence="16">ChiGjej5B5-7349</strain>
    </source>
</reference>
<keyword evidence="9 12" id="KW-1278">Translocase</keyword>
<dbReference type="InterPro" id="IPR011116">
    <property type="entry name" value="SecA_Wing/Scaffold"/>
</dbReference>
<evidence type="ECO:0000256" key="4">
    <source>
        <dbReference type="ARBA" id="ARBA00022475"/>
    </source>
</evidence>
<dbReference type="InterPro" id="IPR001650">
    <property type="entry name" value="Helicase_C-like"/>
</dbReference>
<protein>
    <recommendedName>
        <fullName evidence="12">Protein translocase subunit SecA</fullName>
        <ecNumber evidence="12">7.4.2.8</ecNumber>
    </recommendedName>
</protein>
<feature type="domain" description="Helicase ATP-binding" evidence="13">
    <location>
        <begin position="86"/>
        <end position="245"/>
    </location>
</feature>
<dbReference type="SUPFAM" id="SSF81886">
    <property type="entry name" value="Helical scaffold and wing domains of SecA"/>
    <property type="match status" value="1"/>
</dbReference>
<dbReference type="InterPro" id="IPR020937">
    <property type="entry name" value="SecA_CS"/>
</dbReference>
<dbReference type="Gene3D" id="3.40.50.300">
    <property type="entry name" value="P-loop containing nucleotide triphosphate hydrolases"/>
    <property type="match status" value="3"/>
</dbReference>
<dbReference type="SUPFAM" id="SSF81767">
    <property type="entry name" value="Pre-protein crosslinking domain of SecA"/>
    <property type="match status" value="1"/>
</dbReference>
<dbReference type="Pfam" id="PF21090">
    <property type="entry name" value="P-loop_SecA"/>
    <property type="match status" value="2"/>
</dbReference>
<keyword evidence="5 12" id="KW-0963">Cytoplasm</keyword>
<dbReference type="Proteomes" id="UP000784435">
    <property type="component" value="Unassembled WGS sequence"/>
</dbReference>